<dbReference type="GO" id="GO:0006334">
    <property type="term" value="P:nucleosome assembly"/>
    <property type="evidence" value="ECO:0007669"/>
    <property type="project" value="TreeGrafter"/>
</dbReference>
<dbReference type="GO" id="GO:0045815">
    <property type="term" value="P:transcription initiation-coupled chromatin remodeling"/>
    <property type="evidence" value="ECO:0007669"/>
    <property type="project" value="TreeGrafter"/>
</dbReference>
<dbReference type="GO" id="GO:0005524">
    <property type="term" value="F:ATP binding"/>
    <property type="evidence" value="ECO:0007669"/>
    <property type="project" value="UniProtKB-KW"/>
</dbReference>
<feature type="compositionally biased region" description="Basic residues" evidence="4">
    <location>
        <begin position="210"/>
        <end position="232"/>
    </location>
</feature>
<dbReference type="Proteomes" id="UP000198323">
    <property type="component" value="Unassembled WGS sequence"/>
</dbReference>
<evidence type="ECO:0000256" key="4">
    <source>
        <dbReference type="SAM" id="MobiDB-lite"/>
    </source>
</evidence>
<evidence type="ECO:0000256" key="1">
    <source>
        <dbReference type="ARBA" id="ARBA00006914"/>
    </source>
</evidence>
<dbReference type="OrthoDB" id="5421at2759"/>
<feature type="region of interest" description="Disordered" evidence="4">
    <location>
        <begin position="201"/>
        <end position="284"/>
    </location>
</feature>
<dbReference type="GO" id="GO:0006337">
    <property type="term" value="P:nucleosome disassembly"/>
    <property type="evidence" value="ECO:0007669"/>
    <property type="project" value="TreeGrafter"/>
</dbReference>
<comment type="caution">
    <text evidence="5">The sequence shown here is derived from an EMBL/GenBank/DDBJ whole genome shotgun (WGS) entry which is preliminary data.</text>
</comment>
<dbReference type="InterPro" id="IPR045199">
    <property type="entry name" value="ATAD2-like"/>
</dbReference>
<dbReference type="PANTHER" id="PTHR23069:SF4">
    <property type="entry name" value="ATPASE FAMILY AAA DOMAIN-CONTAINING PROTEIN 2"/>
    <property type="match status" value="1"/>
</dbReference>
<reference evidence="5 6" key="1">
    <citation type="submission" date="2016-07" db="EMBL/GenBank/DDBJ databases">
        <title>Disparate Historic Effective Population Sizes Predicted by Modern Levels of Genome Diversity for the Scaled Quail (Callipepla squamata) and the Northern Bobwhite (Colinus virginianus): Inferences from First and Second Generation Draft Genome Assemblies for Sympatric New World Quail.</title>
        <authorList>
            <person name="Oldeschulte D.L."/>
            <person name="Halley Y.A."/>
            <person name="Bhattarai E.K."/>
            <person name="Brashear W.A."/>
            <person name="Hill J."/>
            <person name="Metz R.P."/>
            <person name="Johnson C.D."/>
            <person name="Rollins D."/>
            <person name="Peterson M.J."/>
            <person name="Bickhart D.M."/>
            <person name="Decker J.E."/>
            <person name="Seabury C.M."/>
        </authorList>
    </citation>
    <scope>NUCLEOTIDE SEQUENCE [LARGE SCALE GENOMIC DNA]</scope>
    <source>
        <strain evidence="5 6">Texas</strain>
        <tissue evidence="5">Leg muscle</tissue>
    </source>
</reference>
<accession>A0A226MCT4</accession>
<dbReference type="PANTHER" id="PTHR23069">
    <property type="entry name" value="AAA DOMAIN-CONTAINING"/>
    <property type="match status" value="1"/>
</dbReference>
<keyword evidence="3" id="KW-0067">ATP-binding</keyword>
<feature type="non-terminal residue" evidence="5">
    <location>
        <position position="284"/>
    </location>
</feature>
<evidence type="ECO:0000313" key="5">
    <source>
        <dbReference type="EMBL" id="OXB53096.1"/>
    </source>
</evidence>
<name>A0A226MCT4_CALSU</name>
<dbReference type="AlphaFoldDB" id="A0A226MCT4"/>
<dbReference type="GO" id="GO:0042393">
    <property type="term" value="F:histone binding"/>
    <property type="evidence" value="ECO:0007669"/>
    <property type="project" value="TreeGrafter"/>
</dbReference>
<evidence type="ECO:0000313" key="6">
    <source>
        <dbReference type="Proteomes" id="UP000198323"/>
    </source>
</evidence>
<evidence type="ECO:0000256" key="3">
    <source>
        <dbReference type="ARBA" id="ARBA00022840"/>
    </source>
</evidence>
<keyword evidence="6" id="KW-1185">Reference proteome</keyword>
<dbReference type="GO" id="GO:0003682">
    <property type="term" value="F:chromatin binding"/>
    <property type="evidence" value="ECO:0007669"/>
    <property type="project" value="TreeGrafter"/>
</dbReference>
<sequence length="284" mass="32146">MVQELLQLLEMALLSQETEIGILPLAVSLPPWIMQHSQYGAQVRLFFLELFVVLIFQVVSSGGLTPPLEVTAIVEDPICPSAPTSAIRPEKIHTCDWTPKLLDAFIDELAEECVDKTESKMVGQTLEALPVAPPPKPQPLTKEELKHLEEQEEDTLHELRIFLRDVTRRLAIDRRLRAFTKPVELEEGESDEDFDQLCEEMKESRERRGGSKTKNWKKKKSPSSPAVKRRKSVPFNKGNEAPLNDQSKNSGDFPGNCISNSGQPEFESLQDSTWEEIERAQCLQ</sequence>
<proteinExistence type="inferred from homology"/>
<evidence type="ECO:0000256" key="2">
    <source>
        <dbReference type="ARBA" id="ARBA00022741"/>
    </source>
</evidence>
<organism evidence="5 6">
    <name type="scientific">Callipepla squamata</name>
    <name type="common">Scaled quail</name>
    <dbReference type="NCBI Taxonomy" id="9009"/>
    <lineage>
        <taxon>Eukaryota</taxon>
        <taxon>Metazoa</taxon>
        <taxon>Chordata</taxon>
        <taxon>Craniata</taxon>
        <taxon>Vertebrata</taxon>
        <taxon>Euteleostomi</taxon>
        <taxon>Archelosauria</taxon>
        <taxon>Archosauria</taxon>
        <taxon>Dinosauria</taxon>
        <taxon>Saurischia</taxon>
        <taxon>Theropoda</taxon>
        <taxon>Coelurosauria</taxon>
        <taxon>Aves</taxon>
        <taxon>Neognathae</taxon>
        <taxon>Galloanserae</taxon>
        <taxon>Galliformes</taxon>
        <taxon>Odontophoridae</taxon>
        <taxon>Callipepla</taxon>
    </lineage>
</organism>
<comment type="similarity">
    <text evidence="1">Belongs to the AAA ATPase family.</text>
</comment>
<gene>
    <name evidence="5" type="ORF">ASZ78_012659</name>
</gene>
<dbReference type="GO" id="GO:0016887">
    <property type="term" value="F:ATP hydrolysis activity"/>
    <property type="evidence" value="ECO:0007669"/>
    <property type="project" value="TreeGrafter"/>
</dbReference>
<dbReference type="GO" id="GO:0005634">
    <property type="term" value="C:nucleus"/>
    <property type="evidence" value="ECO:0007669"/>
    <property type="project" value="TreeGrafter"/>
</dbReference>
<dbReference type="STRING" id="9009.A0A226MCT4"/>
<keyword evidence="2" id="KW-0547">Nucleotide-binding</keyword>
<protein>
    <submittedName>
        <fullName evidence="5">Uncharacterized protein</fullName>
    </submittedName>
</protein>
<dbReference type="EMBL" id="MCFN01001465">
    <property type="protein sequence ID" value="OXB53096.1"/>
    <property type="molecule type" value="Genomic_DNA"/>
</dbReference>